<dbReference type="Proteomes" id="UP000636800">
    <property type="component" value="Unassembled WGS sequence"/>
</dbReference>
<gene>
    <name evidence="1" type="ORF">HPP92_026738</name>
</gene>
<evidence type="ECO:0000313" key="2">
    <source>
        <dbReference type="Proteomes" id="UP000636800"/>
    </source>
</evidence>
<accession>A0A835PG51</accession>
<comment type="caution">
    <text evidence="1">The sequence shown here is derived from an EMBL/GenBank/DDBJ whole genome shotgun (WGS) entry which is preliminary data.</text>
</comment>
<organism evidence="1 2">
    <name type="scientific">Vanilla planifolia</name>
    <name type="common">Vanilla</name>
    <dbReference type="NCBI Taxonomy" id="51239"/>
    <lineage>
        <taxon>Eukaryota</taxon>
        <taxon>Viridiplantae</taxon>
        <taxon>Streptophyta</taxon>
        <taxon>Embryophyta</taxon>
        <taxon>Tracheophyta</taxon>
        <taxon>Spermatophyta</taxon>
        <taxon>Magnoliopsida</taxon>
        <taxon>Liliopsida</taxon>
        <taxon>Asparagales</taxon>
        <taxon>Orchidaceae</taxon>
        <taxon>Vanilloideae</taxon>
        <taxon>Vanilleae</taxon>
        <taxon>Vanilla</taxon>
    </lineage>
</organism>
<reference evidence="1 2" key="1">
    <citation type="journal article" date="2020" name="Nat. Food">
        <title>A phased Vanilla planifolia genome enables genetic improvement of flavour and production.</title>
        <authorList>
            <person name="Hasing T."/>
            <person name="Tang H."/>
            <person name="Brym M."/>
            <person name="Khazi F."/>
            <person name="Huang T."/>
            <person name="Chambers A.H."/>
        </authorList>
    </citation>
    <scope>NUCLEOTIDE SEQUENCE [LARGE SCALE GENOMIC DNA]</scope>
    <source>
        <tissue evidence="1">Leaf</tissue>
    </source>
</reference>
<dbReference type="OrthoDB" id="10265862at2759"/>
<keyword evidence="2" id="KW-1185">Reference proteome</keyword>
<name>A0A835PG51_VANPL</name>
<dbReference type="AlphaFoldDB" id="A0A835PG51"/>
<dbReference type="EMBL" id="JADCNL010000085">
    <property type="protein sequence ID" value="KAG0450843.1"/>
    <property type="molecule type" value="Genomic_DNA"/>
</dbReference>
<proteinExistence type="predicted"/>
<protein>
    <submittedName>
        <fullName evidence="1">Uncharacterized protein</fullName>
    </submittedName>
</protein>
<evidence type="ECO:0000313" key="1">
    <source>
        <dbReference type="EMBL" id="KAG0450843.1"/>
    </source>
</evidence>
<sequence length="94" mass="10369">MIGAVDEPRGLGRGFASRSNPVWFVAARARRTARQAAVSRRRREPVAEKCFRHCFGSPSPFELNLIPKDVPNPYMGPAFVGQSQLPHAFCVGSE</sequence>